<dbReference type="EMBL" id="CM001232">
    <property type="protein sequence ID" value="EHA55624.1"/>
    <property type="molecule type" value="Genomic_DNA"/>
</dbReference>
<evidence type="ECO:0000256" key="2">
    <source>
        <dbReference type="SAM" id="SignalP"/>
    </source>
</evidence>
<accession>G4MU24</accession>
<reference evidence="3 4" key="1">
    <citation type="journal article" date="2005" name="Nature">
        <title>The genome sequence of the rice blast fungus Magnaporthe grisea.</title>
        <authorList>
            <person name="Dean R.A."/>
            <person name="Talbot N.J."/>
            <person name="Ebbole D.J."/>
            <person name="Farman M.L."/>
            <person name="Mitchell T.K."/>
            <person name="Orbach M.J."/>
            <person name="Thon M."/>
            <person name="Kulkarni R."/>
            <person name="Xu J.R."/>
            <person name="Pan H."/>
            <person name="Read N.D."/>
            <person name="Lee Y.H."/>
            <person name="Carbone I."/>
            <person name="Brown D."/>
            <person name="Oh Y.Y."/>
            <person name="Donofrio N."/>
            <person name="Jeong J.S."/>
            <person name="Soanes D.M."/>
            <person name="Djonovic S."/>
            <person name="Kolomiets E."/>
            <person name="Rehmeyer C."/>
            <person name="Li W."/>
            <person name="Harding M."/>
            <person name="Kim S."/>
            <person name="Lebrun M.H."/>
            <person name="Bohnert H."/>
            <person name="Coughlan S."/>
            <person name="Butler J."/>
            <person name="Calvo S."/>
            <person name="Ma L.J."/>
            <person name="Nicol R."/>
            <person name="Purcell S."/>
            <person name="Nusbaum C."/>
            <person name="Galagan J.E."/>
            <person name="Birren B.W."/>
        </authorList>
    </citation>
    <scope>NUCLEOTIDE SEQUENCE [LARGE SCALE GENOMIC DNA]</scope>
    <source>
        <strain evidence="4">70-15 / ATCC MYA-4617 / FGSC 8958</strain>
    </source>
</reference>
<feature type="signal peptide" evidence="2">
    <location>
        <begin position="1"/>
        <end position="27"/>
    </location>
</feature>
<evidence type="ECO:0000313" key="3">
    <source>
        <dbReference type="EMBL" id="EHA55624.1"/>
    </source>
</evidence>
<keyword evidence="4" id="KW-1185">Reference proteome</keyword>
<dbReference type="HOGENOM" id="CLU_1250884_0_0_1"/>
<sequence length="221" mass="25389">MLALLWLWLRWFFFFFGFFFLPQEQGAGQRQRGAAQRSTQLQSRMHRSRKLMRQTTNRTDHSFLIAFFWFMEFCEGKRVRKRIGIDRADVRLEEQIASLLVGVGIHRTQPAQAFVTQPPKGAPPKNLAVSEIRTNGRFKSCKPDKPDYRSIGGIDPKDMRNSYSKIACKRTVAISQRSQPNCVEANRIQQTGSGLYPLSGLRLPDVRHGKMGFLSLSITPR</sequence>
<name>G4MU24_PYRO7</name>
<organism evidence="3 4">
    <name type="scientific">Pyricularia oryzae (strain 70-15 / ATCC MYA-4617 / FGSC 8958)</name>
    <name type="common">Rice blast fungus</name>
    <name type="synonym">Magnaporthe oryzae</name>
    <dbReference type="NCBI Taxonomy" id="242507"/>
    <lineage>
        <taxon>Eukaryota</taxon>
        <taxon>Fungi</taxon>
        <taxon>Dikarya</taxon>
        <taxon>Ascomycota</taxon>
        <taxon>Pezizomycotina</taxon>
        <taxon>Sordariomycetes</taxon>
        <taxon>Sordariomycetidae</taxon>
        <taxon>Magnaporthales</taxon>
        <taxon>Pyriculariaceae</taxon>
        <taxon>Pyricularia</taxon>
    </lineage>
</organism>
<evidence type="ECO:0000313" key="4">
    <source>
        <dbReference type="Proteomes" id="UP000009058"/>
    </source>
</evidence>
<dbReference type="RefSeq" id="XP_003715431.1">
    <property type="nucleotide sequence ID" value="XM_003715383.1"/>
</dbReference>
<evidence type="ECO:0000256" key="1">
    <source>
        <dbReference type="SAM" id="MobiDB-lite"/>
    </source>
</evidence>
<dbReference type="VEuPathDB" id="FungiDB:MGG_07217"/>
<dbReference type="GeneID" id="2683105"/>
<gene>
    <name evidence="3" type="ORF">MGG_07217</name>
</gene>
<protein>
    <recommendedName>
        <fullName evidence="5">Secreted protein</fullName>
    </recommendedName>
</protein>
<proteinExistence type="predicted"/>
<dbReference type="AlphaFoldDB" id="G4MU24"/>
<dbReference type="OMA" id="NCVEANR"/>
<reference key="2">
    <citation type="submission" date="2011-05" db="EMBL/GenBank/DDBJ databases">
        <title>The Genome Sequence of Magnaporthe oryzae 70-15.</title>
        <authorList>
            <consortium name="The Broad Institute Genome Sequencing Platform"/>
            <person name="Ma L.-J."/>
            <person name="Dead R."/>
            <person name="Young S.K."/>
            <person name="Zeng Q."/>
            <person name="Gargeya S."/>
            <person name="Fitzgerald M."/>
            <person name="Haas B."/>
            <person name="Abouelleil A."/>
            <person name="Alvarado L."/>
            <person name="Arachchi H.M."/>
            <person name="Berlin A."/>
            <person name="Brown A."/>
            <person name="Chapman S.B."/>
            <person name="Chen Z."/>
            <person name="Dunbar C."/>
            <person name="Freedman E."/>
            <person name="Gearin G."/>
            <person name="Gellesch M."/>
            <person name="Goldberg J."/>
            <person name="Griggs A."/>
            <person name="Gujja S."/>
            <person name="Heiman D."/>
            <person name="Howarth C."/>
            <person name="Larson L."/>
            <person name="Lui A."/>
            <person name="MacDonald P.J.P."/>
            <person name="Mehta T."/>
            <person name="Montmayeur A."/>
            <person name="Murphy C."/>
            <person name="Neiman D."/>
            <person name="Pearson M."/>
            <person name="Priest M."/>
            <person name="Roberts A."/>
            <person name="Saif S."/>
            <person name="Shea T."/>
            <person name="Shenoy N."/>
            <person name="Sisk P."/>
            <person name="Stolte C."/>
            <person name="Sykes S."/>
            <person name="Yandava C."/>
            <person name="Wortman J."/>
            <person name="Nusbaum C."/>
            <person name="Birren B."/>
        </authorList>
    </citation>
    <scope>NUCLEOTIDE SEQUENCE</scope>
    <source>
        <strain>70-15</strain>
    </source>
</reference>
<keyword evidence="2" id="KW-0732">Signal</keyword>
<feature type="region of interest" description="Disordered" evidence="1">
    <location>
        <begin position="30"/>
        <end position="52"/>
    </location>
</feature>
<dbReference type="Proteomes" id="UP000009058">
    <property type="component" value="Chromosome 2"/>
</dbReference>
<feature type="chain" id="PRO_5003466134" description="Secreted protein" evidence="2">
    <location>
        <begin position="28"/>
        <end position="221"/>
    </location>
</feature>
<dbReference type="InParanoid" id="G4MU24"/>
<dbReference type="KEGG" id="mgr:MGG_07217"/>
<evidence type="ECO:0008006" key="5">
    <source>
        <dbReference type="Google" id="ProtNLM"/>
    </source>
</evidence>